<protein>
    <submittedName>
        <fullName evidence="2">Uncharacterized protein</fullName>
    </submittedName>
</protein>
<accession>A0A0F7IKL3</accession>
<reference evidence="2 3" key="1">
    <citation type="journal article" date="2015" name="Stand. Genomic Sci.">
        <title>Complete genome sequences of bacteriophages P12002L and P12002S, two lytic phages that infect a marine Polaribacter strain.</title>
        <authorList>
            <person name="Kang I."/>
            <person name="Jang H."/>
            <person name="Cho J.-C."/>
        </authorList>
    </citation>
    <scope>NUCLEOTIDE SEQUENCE [LARGE SCALE GENOMIC DNA]</scope>
</reference>
<gene>
    <name evidence="2" type="ORF">P12002S_0033</name>
</gene>
<evidence type="ECO:0000256" key="1">
    <source>
        <dbReference type="SAM" id="Phobius"/>
    </source>
</evidence>
<keyword evidence="3" id="KW-1185">Reference proteome</keyword>
<dbReference type="EMBL" id="KR136260">
    <property type="protein sequence ID" value="AKG94289.1"/>
    <property type="molecule type" value="Genomic_DNA"/>
</dbReference>
<keyword evidence="1" id="KW-1133">Transmembrane helix</keyword>
<organism evidence="2 3">
    <name type="scientific">Polaribacter phage P12002S</name>
    <dbReference type="NCBI Taxonomy" id="1647387"/>
    <lineage>
        <taxon>Viruses</taxon>
        <taxon>Duplodnaviria</taxon>
        <taxon>Heunggongvirae</taxon>
        <taxon>Uroviricota</taxon>
        <taxon>Caudoviricetes</taxon>
        <taxon>Incheonvirus</taxon>
        <taxon>Incheonvirus P12002S</taxon>
    </lineage>
</organism>
<proteinExistence type="predicted"/>
<dbReference type="RefSeq" id="YP_009195707.1">
    <property type="nucleotide sequence ID" value="NC_028763.1"/>
</dbReference>
<dbReference type="Proteomes" id="UP000204416">
    <property type="component" value="Segment"/>
</dbReference>
<name>A0A0F7IKL3_9CAUD</name>
<dbReference type="KEGG" id="vg:26623003"/>
<feature type="transmembrane region" description="Helical" evidence="1">
    <location>
        <begin position="114"/>
        <end position="131"/>
    </location>
</feature>
<keyword evidence="1" id="KW-0472">Membrane</keyword>
<evidence type="ECO:0000313" key="2">
    <source>
        <dbReference type="EMBL" id="AKG94289.1"/>
    </source>
</evidence>
<dbReference type="GeneID" id="26623003"/>
<keyword evidence="1" id="KW-0812">Transmembrane</keyword>
<evidence type="ECO:0000313" key="3">
    <source>
        <dbReference type="Proteomes" id="UP000204416"/>
    </source>
</evidence>
<sequence>MLLNSCGAKKTVTEYKEKIVKDSIYITKDRFITKQVNDTILIKELCDTLGNLKNFDRQIHSGGTKVRLKSVNGDLKATVNIDSLVNEKVTEFKQNYEREVEIINIDVVRYKTPLWMWLTIVLEGLVIILLIRMRLF</sequence>